<dbReference type="AlphaFoldDB" id="A0A192CH66"/>
<sequence length="82" mass="9221">MRNLHIFPVTSVLPHMVIATCVVSLDSKGIYSQVKCLIKYTNLVIINIYSGRMTREVDGQQTQSVIYSLLNKTPDASPDYCK</sequence>
<dbReference type="PATRIC" id="fig|941280.3.peg.3790"/>
<protein>
    <submittedName>
        <fullName evidence="1">Uncharacterized protein</fullName>
    </submittedName>
</protein>
<evidence type="ECO:0000313" key="2">
    <source>
        <dbReference type="Proteomes" id="UP000183316"/>
    </source>
</evidence>
<accession>A0A192CH66</accession>
<gene>
    <name evidence="1" type="ORF">WLH_03816</name>
</gene>
<name>A0A192CH66_ECO25</name>
<reference evidence="1 2" key="1">
    <citation type="submission" date="2016-03" db="EMBL/GenBank/DDBJ databases">
        <title>Genome Sequence and Comparative Pathogenic Determinants of Uropathogenic Escherichia coli O25b:H4, a Clinical Isolate from Saudi Arabia.</title>
        <authorList>
            <person name="Alyamani E.A.J."/>
            <person name="Khiyami M.A."/>
            <person name="Booq R.Y."/>
            <person name="Bahwerth F.S."/>
            <person name="Vaisvil B."/>
            <person name="Schmitt D.P."/>
            <person name="Kapatral V."/>
        </authorList>
    </citation>
    <scope>NUCLEOTIDE SEQUENCE [LARGE SCALE GENOMIC DNA]</scope>
    <source>
        <strain evidence="1 2">O25b:H4</strain>
    </source>
</reference>
<organism evidence="1 2">
    <name type="scientific">Escherichia coli O25b:H4</name>
    <dbReference type="NCBI Taxonomy" id="941280"/>
    <lineage>
        <taxon>Bacteria</taxon>
        <taxon>Pseudomonadati</taxon>
        <taxon>Pseudomonadota</taxon>
        <taxon>Gammaproteobacteria</taxon>
        <taxon>Enterobacterales</taxon>
        <taxon>Enterobacteriaceae</taxon>
        <taxon>Escherichia</taxon>
    </lineage>
</organism>
<dbReference type="Proteomes" id="UP000183316">
    <property type="component" value="Chromosome"/>
</dbReference>
<dbReference type="EMBL" id="CP015085">
    <property type="protein sequence ID" value="ANK05077.1"/>
    <property type="molecule type" value="Genomic_DNA"/>
</dbReference>
<evidence type="ECO:0000313" key="1">
    <source>
        <dbReference type="EMBL" id="ANK05077.1"/>
    </source>
</evidence>
<proteinExistence type="predicted"/>